<proteinExistence type="predicted"/>
<dbReference type="EMBL" id="CP010519">
    <property type="protein sequence ID" value="AJE87494.1"/>
    <property type="molecule type" value="Genomic_DNA"/>
</dbReference>
<accession>A0A0B5F089</accession>
<evidence type="ECO:0000313" key="1">
    <source>
        <dbReference type="EMBL" id="AJE87494.1"/>
    </source>
</evidence>
<gene>
    <name evidence="1" type="ORF">SLNWT_7118</name>
</gene>
<keyword evidence="2" id="KW-1185">Reference proteome</keyword>
<dbReference type="SUPFAM" id="SSF56219">
    <property type="entry name" value="DNase I-like"/>
    <property type="match status" value="1"/>
</dbReference>
<sequence>MASVTLKCLLWNIREGGIDAAGDESRRKKQLAFLAAQEEVDVMWITEATGWHRDNGVRFRELAHATNMTHLPPVTSQVGDGNNHCVAYYNPRTLTEIESTDRIGKGRFQHGLQRAVFQASNGTRFLFFGTHLSFSGETALMQEVGYMADYGKQFGPYPAEAVTLMDANFLDDSDGEPDWNAMPSNLWHRYRSVQKDGTFGPADRKARRTLLISGWRDPQKDVAELREPTTGFFYENEKVPLRIDQALYTGPKISVMDYRTLDTGMMSDHKAVWLVFTLDSP</sequence>
<evidence type="ECO:0008006" key="3">
    <source>
        <dbReference type="Google" id="ProtNLM"/>
    </source>
</evidence>
<dbReference type="InterPro" id="IPR036691">
    <property type="entry name" value="Endo/exonu/phosph_ase_sf"/>
</dbReference>
<reference evidence="1 2" key="1">
    <citation type="submission" date="2015-01" db="EMBL/GenBank/DDBJ databases">
        <title>Enhanced salinomycin production by adjusting the supply of polyketide extender units in Streptomyce albus DSM 41398.</title>
        <authorList>
            <person name="Lu C."/>
        </authorList>
    </citation>
    <scope>NUCLEOTIDE SEQUENCE [LARGE SCALE GENOMIC DNA]</scope>
    <source>
        <strain evidence="2">ATCC 21838 / DSM 41398 / FERM P-419 / JCM 4703 / NBRC 107858</strain>
    </source>
</reference>
<evidence type="ECO:0000313" key="2">
    <source>
        <dbReference type="Proteomes" id="UP000031523"/>
    </source>
</evidence>
<organism evidence="1 2">
    <name type="scientific">Streptomyces albus (strain ATCC 21838 / DSM 41398 / FERM P-419 / JCM 4703 / NBRC 107858)</name>
    <dbReference type="NCBI Taxonomy" id="1081613"/>
    <lineage>
        <taxon>Bacteria</taxon>
        <taxon>Bacillati</taxon>
        <taxon>Actinomycetota</taxon>
        <taxon>Actinomycetes</taxon>
        <taxon>Kitasatosporales</taxon>
        <taxon>Streptomycetaceae</taxon>
        <taxon>Streptomyces</taxon>
    </lineage>
</organism>
<dbReference type="Gene3D" id="3.60.10.10">
    <property type="entry name" value="Endonuclease/exonuclease/phosphatase"/>
    <property type="match status" value="1"/>
</dbReference>
<dbReference type="Proteomes" id="UP000031523">
    <property type="component" value="Chromosome"/>
</dbReference>
<name>A0A0B5F089_STRA4</name>
<dbReference type="KEGG" id="sals:SLNWT_7118"/>
<dbReference type="AlphaFoldDB" id="A0A0B5F089"/>
<protein>
    <recommendedName>
        <fullName evidence="3">Endonuclease/exonuclease/phosphatase family protein</fullName>
    </recommendedName>
</protein>